<dbReference type="InterPro" id="IPR027417">
    <property type="entry name" value="P-loop_NTPase"/>
</dbReference>
<evidence type="ECO:0000259" key="1">
    <source>
        <dbReference type="Pfam" id="PF00005"/>
    </source>
</evidence>
<keyword evidence="3" id="KW-1185">Reference proteome</keyword>
<dbReference type="GO" id="GO:0015421">
    <property type="term" value="F:ABC-type oligopeptide transporter activity"/>
    <property type="evidence" value="ECO:0007669"/>
    <property type="project" value="TreeGrafter"/>
</dbReference>
<dbReference type="GO" id="GO:0016887">
    <property type="term" value="F:ATP hydrolysis activity"/>
    <property type="evidence" value="ECO:0007669"/>
    <property type="project" value="InterPro"/>
</dbReference>
<dbReference type="GO" id="GO:0005524">
    <property type="term" value="F:ATP binding"/>
    <property type="evidence" value="ECO:0007669"/>
    <property type="project" value="InterPro"/>
</dbReference>
<feature type="domain" description="ABC transporter" evidence="1">
    <location>
        <begin position="6"/>
        <end position="44"/>
    </location>
</feature>
<dbReference type="PANTHER" id="PTHR43394">
    <property type="entry name" value="ATP-DEPENDENT PERMEASE MDL1, MITOCHONDRIAL"/>
    <property type="match status" value="1"/>
</dbReference>
<dbReference type="EMBL" id="JACHJN010000018">
    <property type="protein sequence ID" value="MBB5960599.1"/>
    <property type="molecule type" value="Genomic_DNA"/>
</dbReference>
<dbReference type="Pfam" id="PF00005">
    <property type="entry name" value="ABC_tran"/>
    <property type="match status" value="1"/>
</dbReference>
<proteinExistence type="predicted"/>
<dbReference type="AlphaFoldDB" id="A0A841CTH5"/>
<dbReference type="Gene3D" id="3.40.50.300">
    <property type="entry name" value="P-loop containing nucleotide triphosphate hydrolases"/>
    <property type="match status" value="1"/>
</dbReference>
<organism evidence="2 3">
    <name type="scientific">Saccharothrix tamanrassetensis</name>
    <dbReference type="NCBI Taxonomy" id="1051531"/>
    <lineage>
        <taxon>Bacteria</taxon>
        <taxon>Bacillati</taxon>
        <taxon>Actinomycetota</taxon>
        <taxon>Actinomycetes</taxon>
        <taxon>Pseudonocardiales</taxon>
        <taxon>Pseudonocardiaceae</taxon>
        <taxon>Saccharothrix</taxon>
    </lineage>
</organism>
<evidence type="ECO:0000313" key="2">
    <source>
        <dbReference type="EMBL" id="MBB5960599.1"/>
    </source>
</evidence>
<dbReference type="InterPro" id="IPR003439">
    <property type="entry name" value="ABC_transporter-like_ATP-bd"/>
</dbReference>
<dbReference type="PANTHER" id="PTHR43394:SF1">
    <property type="entry name" value="ATP-BINDING CASSETTE SUB-FAMILY B MEMBER 10, MITOCHONDRIAL"/>
    <property type="match status" value="1"/>
</dbReference>
<gene>
    <name evidence="2" type="ORF">FHS29_007227</name>
</gene>
<reference evidence="2 3" key="1">
    <citation type="submission" date="2020-08" db="EMBL/GenBank/DDBJ databases">
        <title>Genomic Encyclopedia of Type Strains, Phase III (KMG-III): the genomes of soil and plant-associated and newly described type strains.</title>
        <authorList>
            <person name="Whitman W."/>
        </authorList>
    </citation>
    <scope>NUCLEOTIDE SEQUENCE [LARGE SCALE GENOMIC DNA]</scope>
    <source>
        <strain evidence="2 3">CECT 8640</strain>
    </source>
</reference>
<dbReference type="SUPFAM" id="SSF52540">
    <property type="entry name" value="P-loop containing nucleoside triphosphate hydrolases"/>
    <property type="match status" value="1"/>
</dbReference>
<sequence length="118" mass="12951">MPRGLDTAVGERGVQISGGQRQRLAVARALVRHSEVLLLDEATSQLDPLTEQILVESVVREHSDRIVLAVTHRLPLVHHADQVVLLHCGSVYATGVHEQLMHDPTYREVLATPVSAGR</sequence>
<protein>
    <submittedName>
        <fullName evidence="2">ABC-type multidrug transport system fused ATPase/permease subunit</fullName>
    </submittedName>
</protein>
<accession>A0A841CTH5</accession>
<evidence type="ECO:0000313" key="3">
    <source>
        <dbReference type="Proteomes" id="UP000547510"/>
    </source>
</evidence>
<dbReference type="InterPro" id="IPR039421">
    <property type="entry name" value="Type_1_exporter"/>
</dbReference>
<name>A0A841CTH5_9PSEU</name>
<dbReference type="Proteomes" id="UP000547510">
    <property type="component" value="Unassembled WGS sequence"/>
</dbReference>
<comment type="caution">
    <text evidence="2">The sequence shown here is derived from an EMBL/GenBank/DDBJ whole genome shotgun (WGS) entry which is preliminary data.</text>
</comment>